<dbReference type="Pfam" id="PF26382">
    <property type="entry name" value="BREX_PglY_6th"/>
    <property type="match status" value="1"/>
</dbReference>
<keyword evidence="5" id="KW-1185">Reference proteome</keyword>
<feature type="domain" description="ATPase PglY C-terminal" evidence="3">
    <location>
        <begin position="988"/>
        <end position="1149"/>
    </location>
</feature>
<dbReference type="KEGG" id="atq:GH723_04185"/>
<sequence length="1198" mass="131369">MTLIRDLIHIPEQVRDGDFVLKLTQGVDPAHAQATVDSYEVTDQIAEAFHEALGLIAGSLGPPPRSQSTFLHGSFGSGKSHFMAVLHLLLEGNPAARSKPELHDAIAAWDDALSGKRFLLVPVHFLDARSMEQKILGGYVDRITALHPGTSVPPVYLGDTIVSEELPQLRATVGDESFLAGLNAGTGDDDEWGEFGVTWTVDSLERALAAPATDPDRQALVAAYIAAYRRATTTEARSTGEGYVDLDRGLAAISSHAQSLGYDGIVLFLDELILWLASNIGDLDLVQRESQKLTILTESTYAERPVPIVSFVARQRDLSELVGSHVVGPQHQSFLDNLELQQGRFSLITLEASNLPVIAERRLLRPQNPANRSALRDAVDRAVAGREDVRRILLGSDADLDLFRRIYPFSPALVHALVDVSEALQRERTALKVMLQLLVDRREDLELGDIIPVGDLWDVVASRDEPFSSEMKSAFRTAKDLYRRRLRPMLLDQHALAEDSPPDDPRWRAFTTDDRLIKTLLLAALVPNVEAFRNLDVARLAALNWGTLTSPIPGREAQIVLTKLRTWSASVGEIKLGNDATNPTVSITLVDVDTDEIIDRAKRDFDTLGARRAALRQLIDTALGGRLGDDLHGTYRHQWRGVTRELDVVFGNIRNVDEMPDVRLQSDMGRPKIVIDFPFDDTGHNPDDDLERLDRWAERNQPTTTVCWLPSFLTPEGVARLGRFVAIDNLLRGDRFNDHTAHLSATQRAQARPVLESMHTQLREQLNAAVLDAYGITSFNHAWVERATSLTDHHRSLDPALVVRPTTASRFDAAFDELCDQLLDHLAPAHPALDAKVTPGSLTTVWGEVQRALGADDNRIVVETNRRPVMRAIATPLELGTMHESHFILGTTWQGRLDRHLDSARNEDRRLSVADLRLLIDGDGDQRRGLDPEIADLVILTVAAQCDHSVTHHGSTVTYTGRALPADAVLRPEELPTADEWDRAAAVASGVFGSPAVGRRPTGPEVASLTENVRQQANAWVHDAERLVERLDAAYGRRGLTSGERLATARAAHRLVDGVRNAEPIDVVRALAGFTPPSSEGAAARSLNSAGAVISALDATNWELFGLAAEHVGSDLDEVLRADELAVPYDARRHELEARATSWLGDRTPGPTPPPRPTPSGRAVVASTDDVPSLVDELTQALDTGPIEVTWRHTGEGG</sequence>
<evidence type="ECO:0000313" key="4">
    <source>
        <dbReference type="EMBL" id="QGG94365.1"/>
    </source>
</evidence>
<name>A0A5Q2RMF3_9ACTN</name>
<protein>
    <submittedName>
        <fullName evidence="4">Phage resistance protein</fullName>
    </submittedName>
</protein>
<evidence type="ECO:0000313" key="5">
    <source>
        <dbReference type="Proteomes" id="UP000334019"/>
    </source>
</evidence>
<evidence type="ECO:0000259" key="3">
    <source>
        <dbReference type="Pfam" id="PF26382"/>
    </source>
</evidence>
<evidence type="ECO:0000256" key="1">
    <source>
        <dbReference type="SAM" id="MobiDB-lite"/>
    </source>
</evidence>
<evidence type="ECO:0000259" key="2">
    <source>
        <dbReference type="Pfam" id="PF26381"/>
    </source>
</evidence>
<dbReference type="Proteomes" id="UP000334019">
    <property type="component" value="Chromosome"/>
</dbReference>
<gene>
    <name evidence="4" type="ORF">GH723_04185</name>
</gene>
<organism evidence="4 5">
    <name type="scientific">Actinomarinicola tropica</name>
    <dbReference type="NCBI Taxonomy" id="2789776"/>
    <lineage>
        <taxon>Bacteria</taxon>
        <taxon>Bacillati</taxon>
        <taxon>Actinomycetota</taxon>
        <taxon>Acidimicrobiia</taxon>
        <taxon>Acidimicrobiales</taxon>
        <taxon>Iamiaceae</taxon>
        <taxon>Actinomarinicola</taxon>
    </lineage>
</organism>
<proteinExistence type="predicted"/>
<dbReference type="InterPro" id="IPR058748">
    <property type="entry name" value="PglY_5th"/>
</dbReference>
<dbReference type="Pfam" id="PF26381">
    <property type="entry name" value="BREX_PglY_5th"/>
    <property type="match status" value="1"/>
</dbReference>
<feature type="region of interest" description="Disordered" evidence="1">
    <location>
        <begin position="1140"/>
        <end position="1167"/>
    </location>
</feature>
<dbReference type="InterPro" id="IPR058747">
    <property type="entry name" value="PglY_C"/>
</dbReference>
<accession>A0A5Q2RMF3</accession>
<dbReference type="EMBL" id="CP045851">
    <property type="protein sequence ID" value="QGG94365.1"/>
    <property type="molecule type" value="Genomic_DNA"/>
</dbReference>
<dbReference type="RefSeq" id="WP_153758471.1">
    <property type="nucleotide sequence ID" value="NZ_CP045851.1"/>
</dbReference>
<dbReference type="AlphaFoldDB" id="A0A5Q2RMF3"/>
<reference evidence="4 5" key="1">
    <citation type="submission" date="2019-11" db="EMBL/GenBank/DDBJ databases">
        <authorList>
            <person name="He Y."/>
        </authorList>
    </citation>
    <scope>NUCLEOTIDE SEQUENCE [LARGE SCALE GENOMIC DNA]</scope>
    <source>
        <strain evidence="4 5">SCSIO 58843</strain>
    </source>
</reference>
<feature type="domain" description="ATPase PglY 5th" evidence="2">
    <location>
        <begin position="841"/>
        <end position="943"/>
    </location>
</feature>